<keyword evidence="1" id="KW-0472">Membrane</keyword>
<feature type="transmembrane region" description="Helical" evidence="1">
    <location>
        <begin position="329"/>
        <end position="347"/>
    </location>
</feature>
<dbReference type="PATRIC" id="fig|1281200.3.peg.3862"/>
<dbReference type="InterPro" id="IPR021240">
    <property type="entry name" value="DUF2776"/>
</dbReference>
<feature type="transmembrane region" description="Helical" evidence="1">
    <location>
        <begin position="75"/>
        <end position="94"/>
    </location>
</feature>
<dbReference type="Proteomes" id="UP000016035">
    <property type="component" value="Unassembled WGS sequence"/>
</dbReference>
<evidence type="ECO:0000313" key="3">
    <source>
        <dbReference type="Proteomes" id="UP000016035"/>
    </source>
</evidence>
<name>A0A0E2LER7_ECOU3</name>
<sequence length="354" mass="38268">MGFKMNIYIGWLFKLIPLLMGIICIALGEFVLTGSGQSEYFVAGHVLISLSAICLALFTTAFIIISQLTHGMNKFYNRLFPVIGYAGSATTMIWGWSLLASNNVMADEFVAGHVIFGVGMIAACVSTVAASSGHFLLIPKNASGSKSDGTPLQAYSSTIGNCLIAVPVLLTLFGFIWSVVLLRSADITPHYVAGHVLMGLTAICACLIGLVATIVHQTRNTFSVKEHWLWCYWVILLGSLTIIFGIYVLISSDASARLAPGIILICLGMICYSIFSKVWLLALVWRRTCSLANRIPMIPVFTCLFCLFLAAFLAEIAQTDMAYFIPSRVLVGLGAVCFTLFSIVSILEAGSAKK</sequence>
<keyword evidence="1" id="KW-0812">Transmembrane</keyword>
<accession>A0A0E2LER7</accession>
<feature type="transmembrane region" description="Helical" evidence="1">
    <location>
        <begin position="262"/>
        <end position="285"/>
    </location>
</feature>
<comment type="caution">
    <text evidence="2">The sequence shown here is derived from an EMBL/GenBank/DDBJ whole genome shotgun (WGS) entry which is preliminary data.</text>
</comment>
<dbReference type="EMBL" id="AWBU01000023">
    <property type="protein sequence ID" value="EQX25126.1"/>
    <property type="molecule type" value="Genomic_DNA"/>
</dbReference>
<dbReference type="HOGENOM" id="CLU_899389_0_0_6"/>
<evidence type="ECO:0000256" key="1">
    <source>
        <dbReference type="SAM" id="Phobius"/>
    </source>
</evidence>
<feature type="transmembrane region" description="Helical" evidence="1">
    <location>
        <begin position="40"/>
        <end position="63"/>
    </location>
</feature>
<evidence type="ECO:0000313" key="2">
    <source>
        <dbReference type="EMBL" id="EQX25126.1"/>
    </source>
</evidence>
<feature type="transmembrane region" description="Helical" evidence="1">
    <location>
        <begin position="114"/>
        <end position="138"/>
    </location>
</feature>
<feature type="transmembrane region" description="Helical" evidence="1">
    <location>
        <begin position="7"/>
        <end position="28"/>
    </location>
</feature>
<keyword evidence="1" id="KW-1133">Transmembrane helix</keyword>
<reference evidence="3" key="1">
    <citation type="submission" date="2013-07" db="EMBL/GenBank/DDBJ databases">
        <title>The genome sequence of Escherichia coli UMEA 3162-1.</title>
        <authorList>
            <consortium name="The Broad Institute Genome Sequencing Platform"/>
            <consortium name="The Broad Institute Genome Sequencing Center for Infectious Disease"/>
            <person name="Feldgarden M."/>
            <person name="Frimodt-Moller N."/>
            <person name="Leihof R.F."/>
            <person name="Rasmussen L."/>
            <person name="Young S.K."/>
            <person name="Zeng Q."/>
            <person name="Gargeya S."/>
            <person name="Abouelleil A."/>
            <person name="Alvarado L."/>
            <person name="Berlin A.M."/>
            <person name="Chapman S.B."/>
            <person name="Gainer-Dewar J."/>
            <person name="Goldberg J."/>
            <person name="Gnerre S."/>
            <person name="Griggs A."/>
            <person name="Gujja S."/>
            <person name="Hansen M."/>
            <person name="Howarth C."/>
            <person name="Imamovic A."/>
            <person name="Larimer J."/>
            <person name="McCowan C."/>
            <person name="Murphy C."/>
            <person name="Pearson M."/>
            <person name="Poon T."/>
            <person name="Priest M."/>
            <person name="Roberts A."/>
            <person name="Saif S."/>
            <person name="Shea T."/>
            <person name="Sykes S."/>
            <person name="Wortman J."/>
            <person name="Nusbaum C."/>
            <person name="Birren B."/>
        </authorList>
    </citation>
    <scope>NUCLEOTIDE SEQUENCE [LARGE SCALE GENOMIC DNA]</scope>
    <source>
        <strain evidence="3">UMEA 3162-1</strain>
    </source>
</reference>
<feature type="transmembrane region" description="Helical" evidence="1">
    <location>
        <begin position="192"/>
        <end position="215"/>
    </location>
</feature>
<dbReference type="AlphaFoldDB" id="A0A0E2LER7"/>
<feature type="transmembrane region" description="Helical" evidence="1">
    <location>
        <begin position="227"/>
        <end position="250"/>
    </location>
</feature>
<organism evidence="2 3">
    <name type="scientific">Escherichia coli (strain UMEA 3162-1)</name>
    <dbReference type="NCBI Taxonomy" id="1281200"/>
    <lineage>
        <taxon>Bacteria</taxon>
        <taxon>Pseudomonadati</taxon>
        <taxon>Pseudomonadota</taxon>
        <taxon>Gammaproteobacteria</taxon>
        <taxon>Enterobacterales</taxon>
        <taxon>Enterobacteriaceae</taxon>
        <taxon>Escherichia</taxon>
    </lineage>
</organism>
<feature type="transmembrane region" description="Helical" evidence="1">
    <location>
        <begin position="159"/>
        <end position="180"/>
    </location>
</feature>
<protein>
    <submittedName>
        <fullName evidence="2">Inner membrane protein yhiM</fullName>
    </submittedName>
</protein>
<dbReference type="Pfam" id="PF10951">
    <property type="entry name" value="DUF2776"/>
    <property type="match status" value="1"/>
</dbReference>
<proteinExistence type="predicted"/>
<gene>
    <name evidence="2" type="ORF">G925_03723</name>
</gene>
<feature type="transmembrane region" description="Helical" evidence="1">
    <location>
        <begin position="297"/>
        <end position="317"/>
    </location>
</feature>